<sequence>MVVITAMAQHRKTENLIIVTLDGMRWQEVFKGVDPVLMKDSSFNQDKEGVKQKFWAEEVTDRRKKLFPFLWSVVAEQGQLYGNRQFDNKVDNANPHWFSYPGYNEIMTGYPDTAVNSNDKILNKHENVLEFINKQKGYVGKVAAFSTWDVFPYILNEPRSGVYVNADIDTLKFKAPGLQLLNDMQFLTTKPIGVRPDIITYMAAREYLKEYKPKVLYIAFDETDDFAHAGMYDQYLGSAHAEDAMIRDIWNTVQSMPGYKDKTTLLVTVDHGRGDKVKSNWKHHGSKIEDAHEIWLAVLGPDTKPTGEVKVPGQLYQKQIAATIARLLGMHFTANHPVADPIQTVYSN</sequence>
<dbReference type="EMBL" id="CP032157">
    <property type="protein sequence ID" value="AXY78791.1"/>
    <property type="molecule type" value="Genomic_DNA"/>
</dbReference>
<protein>
    <submittedName>
        <fullName evidence="2">Phosphoglyceromutase</fullName>
    </submittedName>
</protein>
<accession>A0A3B7NAM4</accession>
<dbReference type="Gene3D" id="3.40.720.10">
    <property type="entry name" value="Alkaline Phosphatase, subunit A"/>
    <property type="match status" value="1"/>
</dbReference>
<evidence type="ECO:0000313" key="3">
    <source>
        <dbReference type="Proteomes" id="UP000263900"/>
    </source>
</evidence>
<feature type="domain" description="Metalloenzyme" evidence="1">
    <location>
        <begin position="204"/>
        <end position="330"/>
    </location>
</feature>
<dbReference type="GO" id="GO:0046872">
    <property type="term" value="F:metal ion binding"/>
    <property type="evidence" value="ECO:0007669"/>
    <property type="project" value="InterPro"/>
</dbReference>
<keyword evidence="3" id="KW-1185">Reference proteome</keyword>
<reference evidence="2 3" key="1">
    <citation type="submission" date="2018-09" db="EMBL/GenBank/DDBJ databases">
        <title>Genome sequencing of strain 6GH32-13.</title>
        <authorList>
            <person name="Weon H.-Y."/>
            <person name="Heo J."/>
            <person name="Kwon S.-W."/>
        </authorList>
    </citation>
    <scope>NUCLEOTIDE SEQUENCE [LARGE SCALE GENOMIC DNA]</scope>
    <source>
        <strain evidence="2 3">5GH32-13</strain>
    </source>
</reference>
<gene>
    <name evidence="2" type="ORF">D3H65_26335</name>
</gene>
<dbReference type="Pfam" id="PF01676">
    <property type="entry name" value="Metalloenzyme"/>
    <property type="match status" value="1"/>
</dbReference>
<dbReference type="AlphaFoldDB" id="A0A3B7NAM4"/>
<organism evidence="2 3">
    <name type="scientific">Paraflavitalea soli</name>
    <dbReference type="NCBI Taxonomy" id="2315862"/>
    <lineage>
        <taxon>Bacteria</taxon>
        <taxon>Pseudomonadati</taxon>
        <taxon>Bacteroidota</taxon>
        <taxon>Chitinophagia</taxon>
        <taxon>Chitinophagales</taxon>
        <taxon>Chitinophagaceae</taxon>
        <taxon>Paraflavitalea</taxon>
    </lineage>
</organism>
<dbReference type="KEGG" id="pseg:D3H65_26335"/>
<evidence type="ECO:0000259" key="1">
    <source>
        <dbReference type="Pfam" id="PF01676"/>
    </source>
</evidence>
<dbReference type="OrthoDB" id="9791578at2"/>
<dbReference type="InterPro" id="IPR006124">
    <property type="entry name" value="Metalloenzyme"/>
</dbReference>
<dbReference type="GO" id="GO:0003824">
    <property type="term" value="F:catalytic activity"/>
    <property type="evidence" value="ECO:0007669"/>
    <property type="project" value="InterPro"/>
</dbReference>
<dbReference type="Proteomes" id="UP000263900">
    <property type="component" value="Chromosome"/>
</dbReference>
<evidence type="ECO:0000313" key="2">
    <source>
        <dbReference type="EMBL" id="AXY78791.1"/>
    </source>
</evidence>
<dbReference type="InterPro" id="IPR017850">
    <property type="entry name" value="Alkaline_phosphatase_core_sf"/>
</dbReference>
<name>A0A3B7NAM4_9BACT</name>
<dbReference type="SUPFAM" id="SSF53649">
    <property type="entry name" value="Alkaline phosphatase-like"/>
    <property type="match status" value="1"/>
</dbReference>
<proteinExistence type="predicted"/>